<keyword evidence="4 6" id="KW-1133">Transmembrane helix</keyword>
<proteinExistence type="predicted"/>
<feature type="transmembrane region" description="Helical" evidence="6">
    <location>
        <begin position="76"/>
        <end position="95"/>
    </location>
</feature>
<evidence type="ECO:0000256" key="1">
    <source>
        <dbReference type="ARBA" id="ARBA00004651"/>
    </source>
</evidence>
<organism evidence="7 8">
    <name type="scientific">Cereibacter sphaeroides</name>
    <name type="common">Rhodobacter sphaeroides</name>
    <dbReference type="NCBI Taxonomy" id="1063"/>
    <lineage>
        <taxon>Bacteria</taxon>
        <taxon>Pseudomonadati</taxon>
        <taxon>Pseudomonadota</taxon>
        <taxon>Alphaproteobacteria</taxon>
        <taxon>Rhodobacterales</taxon>
        <taxon>Paracoccaceae</taxon>
        <taxon>Cereibacter</taxon>
    </lineage>
</organism>
<dbReference type="GO" id="GO:0005886">
    <property type="term" value="C:plasma membrane"/>
    <property type="evidence" value="ECO:0007669"/>
    <property type="project" value="UniProtKB-SubCell"/>
</dbReference>
<evidence type="ECO:0000256" key="4">
    <source>
        <dbReference type="ARBA" id="ARBA00022989"/>
    </source>
</evidence>
<dbReference type="Proteomes" id="UP000266305">
    <property type="component" value="Unassembled WGS sequence"/>
</dbReference>
<feature type="transmembrane region" description="Helical" evidence="6">
    <location>
        <begin position="12"/>
        <end position="30"/>
    </location>
</feature>
<comment type="subcellular location">
    <subcellularLocation>
        <location evidence="1">Cell membrane</location>
        <topology evidence="1">Multi-pass membrane protein</topology>
    </subcellularLocation>
</comment>
<keyword evidence="5 6" id="KW-0472">Membrane</keyword>
<dbReference type="InterPro" id="IPR019108">
    <property type="entry name" value="Caa3_assmbl_CtaG-rel"/>
</dbReference>
<reference evidence="7 8" key="1">
    <citation type="submission" date="2018-08" db="EMBL/GenBank/DDBJ databases">
        <title>Draft genome sequence of Rhodobacter sphaeroides FY.</title>
        <authorList>
            <person name="Rayyan A."/>
            <person name="Meyer T.E."/>
            <person name="Kyndt J.A."/>
        </authorList>
    </citation>
    <scope>NUCLEOTIDE SEQUENCE [LARGE SCALE GENOMIC DNA]</scope>
    <source>
        <strain evidence="7 8">FY</strain>
    </source>
</reference>
<evidence type="ECO:0000313" key="8">
    <source>
        <dbReference type="Proteomes" id="UP000266305"/>
    </source>
</evidence>
<keyword evidence="3 6" id="KW-0812">Transmembrane</keyword>
<feature type="transmembrane region" description="Helical" evidence="6">
    <location>
        <begin position="183"/>
        <end position="203"/>
    </location>
</feature>
<protein>
    <recommendedName>
        <fullName evidence="9">Cytochrome c oxidase assembly protein</fullName>
    </recommendedName>
</protein>
<dbReference type="EMBL" id="QWGP01000025">
    <property type="protein sequence ID" value="RHZ92274.1"/>
    <property type="molecule type" value="Genomic_DNA"/>
</dbReference>
<comment type="caution">
    <text evidence="7">The sequence shown here is derived from an EMBL/GenBank/DDBJ whole genome shotgun (WGS) entry which is preliminary data.</text>
</comment>
<gene>
    <name evidence="7" type="ORF">D1114_17850</name>
</gene>
<name>A0AAX1UH70_CERSP</name>
<accession>A0AAX1UH70</accession>
<evidence type="ECO:0000256" key="2">
    <source>
        <dbReference type="ARBA" id="ARBA00022475"/>
    </source>
</evidence>
<dbReference type="Pfam" id="PF09678">
    <property type="entry name" value="Caa3_CtaG"/>
    <property type="match status" value="1"/>
</dbReference>
<feature type="transmembrane region" description="Helical" evidence="6">
    <location>
        <begin position="107"/>
        <end position="125"/>
    </location>
</feature>
<evidence type="ECO:0000256" key="5">
    <source>
        <dbReference type="ARBA" id="ARBA00023136"/>
    </source>
</evidence>
<feature type="transmembrane region" description="Helical" evidence="6">
    <location>
        <begin position="137"/>
        <end position="163"/>
    </location>
</feature>
<evidence type="ECO:0000256" key="3">
    <source>
        <dbReference type="ARBA" id="ARBA00022692"/>
    </source>
</evidence>
<evidence type="ECO:0008006" key="9">
    <source>
        <dbReference type="Google" id="ProtNLM"/>
    </source>
</evidence>
<feature type="transmembrane region" description="Helical" evidence="6">
    <location>
        <begin position="42"/>
        <end position="64"/>
    </location>
</feature>
<sequence>MSGTQSETGRQLAPGLLPLGVGLAALAGLWGGPLPDLARVSFVWHMMLHLGVILGAAPLIALGLARLAPLRTAWPVLFAGAASLLELAVVWGWHAPRLHEAAALDPTLFRIQQATFLGAGVLVWLPGLAPGRAAAGAGLLAMLFSLMHMTMLGVLLTLSPRLIYAPEICGTAFGLAPLDTQRLGGAMMAVAGLGPYLVGAAVFTMRLTREGPED</sequence>
<evidence type="ECO:0000313" key="7">
    <source>
        <dbReference type="EMBL" id="RHZ92274.1"/>
    </source>
</evidence>
<keyword evidence="2" id="KW-1003">Cell membrane</keyword>
<dbReference type="AlphaFoldDB" id="A0AAX1UH70"/>
<evidence type="ECO:0000256" key="6">
    <source>
        <dbReference type="SAM" id="Phobius"/>
    </source>
</evidence>
<dbReference type="RefSeq" id="WP_002721048.1">
    <property type="nucleotide sequence ID" value="NZ_QWGP01000025.1"/>
</dbReference>